<evidence type="ECO:0000256" key="1">
    <source>
        <dbReference type="SAM" id="MobiDB-lite"/>
    </source>
</evidence>
<gene>
    <name evidence="2" type="ORF">Pcinc_023024</name>
</gene>
<proteinExistence type="predicted"/>
<name>A0AAE1KCT5_PETCI</name>
<organism evidence="2 3">
    <name type="scientific">Petrolisthes cinctipes</name>
    <name type="common">Flat porcelain crab</name>
    <dbReference type="NCBI Taxonomy" id="88211"/>
    <lineage>
        <taxon>Eukaryota</taxon>
        <taxon>Metazoa</taxon>
        <taxon>Ecdysozoa</taxon>
        <taxon>Arthropoda</taxon>
        <taxon>Crustacea</taxon>
        <taxon>Multicrustacea</taxon>
        <taxon>Malacostraca</taxon>
        <taxon>Eumalacostraca</taxon>
        <taxon>Eucarida</taxon>
        <taxon>Decapoda</taxon>
        <taxon>Pleocyemata</taxon>
        <taxon>Anomura</taxon>
        <taxon>Galatheoidea</taxon>
        <taxon>Porcellanidae</taxon>
        <taxon>Petrolisthes</taxon>
    </lineage>
</organism>
<sequence>MTEIRAKLPRERGGDGGSGMRPSPGQASATITTTTTSYQTLLIRPHLANYKHVHDNNTFDYVNEKAFICISGSAIPTQQQHCLSYATTTMKAFTAMSFTLVIILKGP</sequence>
<dbReference type="EMBL" id="JAWQEG010002457">
    <property type="protein sequence ID" value="KAK3871866.1"/>
    <property type="molecule type" value="Genomic_DNA"/>
</dbReference>
<dbReference type="Proteomes" id="UP001286313">
    <property type="component" value="Unassembled WGS sequence"/>
</dbReference>
<accession>A0AAE1KCT5</accession>
<dbReference type="AlphaFoldDB" id="A0AAE1KCT5"/>
<keyword evidence="3" id="KW-1185">Reference proteome</keyword>
<feature type="region of interest" description="Disordered" evidence="1">
    <location>
        <begin position="1"/>
        <end position="31"/>
    </location>
</feature>
<reference evidence="2" key="1">
    <citation type="submission" date="2023-10" db="EMBL/GenBank/DDBJ databases">
        <title>Genome assemblies of two species of porcelain crab, Petrolisthes cinctipes and Petrolisthes manimaculis (Anomura: Porcellanidae).</title>
        <authorList>
            <person name="Angst P."/>
        </authorList>
    </citation>
    <scope>NUCLEOTIDE SEQUENCE</scope>
    <source>
        <strain evidence="2">PB745_01</strain>
        <tissue evidence="2">Gill</tissue>
    </source>
</reference>
<comment type="caution">
    <text evidence="2">The sequence shown here is derived from an EMBL/GenBank/DDBJ whole genome shotgun (WGS) entry which is preliminary data.</text>
</comment>
<evidence type="ECO:0000313" key="2">
    <source>
        <dbReference type="EMBL" id="KAK3871866.1"/>
    </source>
</evidence>
<protein>
    <submittedName>
        <fullName evidence="2">Uncharacterized protein</fullName>
    </submittedName>
</protein>
<evidence type="ECO:0000313" key="3">
    <source>
        <dbReference type="Proteomes" id="UP001286313"/>
    </source>
</evidence>
<feature type="compositionally biased region" description="Basic and acidic residues" evidence="1">
    <location>
        <begin position="1"/>
        <end position="14"/>
    </location>
</feature>